<feature type="domain" description="HTH cro/C1-type" evidence="1">
    <location>
        <begin position="10"/>
        <end position="82"/>
    </location>
</feature>
<organism evidence="2 3">
    <name type="scientific">Mangrovibacter phragmitis</name>
    <dbReference type="NCBI Taxonomy" id="1691903"/>
    <lineage>
        <taxon>Bacteria</taxon>
        <taxon>Pseudomonadati</taxon>
        <taxon>Pseudomonadota</taxon>
        <taxon>Gammaproteobacteria</taxon>
        <taxon>Enterobacterales</taxon>
        <taxon>Enterobacteriaceae</taxon>
        <taxon>Mangrovibacter</taxon>
    </lineage>
</organism>
<dbReference type="InterPro" id="IPR010982">
    <property type="entry name" value="Lambda_DNA-bd_dom_sf"/>
</dbReference>
<evidence type="ECO:0000259" key="1">
    <source>
        <dbReference type="SMART" id="SM00530"/>
    </source>
</evidence>
<dbReference type="Proteomes" id="UP000078225">
    <property type="component" value="Unassembled WGS sequence"/>
</dbReference>
<accession>A0A1B7L0L4</accession>
<dbReference type="InterPro" id="IPR001387">
    <property type="entry name" value="Cro/C1-type_HTH"/>
</dbReference>
<reference evidence="3" key="1">
    <citation type="submission" date="2016-05" db="EMBL/GenBank/DDBJ databases">
        <authorList>
            <person name="Behera P."/>
            <person name="Vaishampayan P."/>
            <person name="Singh N."/>
            <person name="Raina V."/>
            <person name="Suar M."/>
            <person name="Pattnaik A."/>
            <person name="Rastogi G."/>
        </authorList>
    </citation>
    <scope>NUCLEOTIDE SEQUENCE [LARGE SCALE GENOMIC DNA]</scope>
    <source>
        <strain evidence="3">MP23</strain>
    </source>
</reference>
<protein>
    <recommendedName>
        <fullName evidence="1">HTH cro/C1-type domain-containing protein</fullName>
    </recommendedName>
</protein>
<dbReference type="AlphaFoldDB" id="A0A1B7L0L4"/>
<dbReference type="InterPro" id="IPR041413">
    <property type="entry name" value="MLTR_LBD"/>
</dbReference>
<dbReference type="Gene3D" id="3.30.450.180">
    <property type="match status" value="1"/>
</dbReference>
<dbReference type="OrthoDB" id="5346389at2"/>
<keyword evidence="3" id="KW-1185">Reference proteome</keyword>
<dbReference type="RefSeq" id="WP_064599108.1">
    <property type="nucleotide sequence ID" value="NZ_LYRP01000033.1"/>
</dbReference>
<dbReference type="Pfam" id="PF17765">
    <property type="entry name" value="MLTR_LBD"/>
    <property type="match status" value="1"/>
</dbReference>
<dbReference type="STRING" id="1691903.A9B99_10790"/>
<dbReference type="PANTHER" id="PTHR35010">
    <property type="entry name" value="BLL4672 PROTEIN-RELATED"/>
    <property type="match status" value="1"/>
</dbReference>
<proteinExistence type="predicted"/>
<dbReference type="Pfam" id="PF13560">
    <property type="entry name" value="HTH_31"/>
    <property type="match status" value="1"/>
</dbReference>
<name>A0A1B7L0L4_9ENTR</name>
<dbReference type="GO" id="GO:0003677">
    <property type="term" value="F:DNA binding"/>
    <property type="evidence" value="ECO:0007669"/>
    <property type="project" value="InterPro"/>
</dbReference>
<sequence>MTNPERLGEFLRLKRNTIAPESVGLGKPLRSRTPGLRREDVAELAQISTVWYAKLERGKAERVSRQVLLGIARAMRCDDSETRYLLQLGGYQDGAGRIETCNKLSVASQNLLEALNPVPALFCNDFYDILQVNQAFEYMVGFDVNALPVHQRNTFWLLEHHPQWQQWLNVRSPDELTNCMLNASARVRAALASRVSEQEWQLRLDQLMASGPIFREVWANHRVKAKEQIVRHYRHCRAGQVRLVKQFWSNASGNISGDLQVFLPENDTDKARLQAAMALAEVVA</sequence>
<dbReference type="Gene3D" id="1.10.260.40">
    <property type="entry name" value="lambda repressor-like DNA-binding domains"/>
    <property type="match status" value="1"/>
</dbReference>
<evidence type="ECO:0000313" key="2">
    <source>
        <dbReference type="EMBL" id="OAT75942.1"/>
    </source>
</evidence>
<dbReference type="SUPFAM" id="SSF47413">
    <property type="entry name" value="lambda repressor-like DNA-binding domains"/>
    <property type="match status" value="1"/>
</dbReference>
<dbReference type="SMART" id="SM00530">
    <property type="entry name" value="HTH_XRE"/>
    <property type="match status" value="1"/>
</dbReference>
<gene>
    <name evidence="2" type="ORF">A9B99_10790</name>
</gene>
<dbReference type="PANTHER" id="PTHR35010:SF2">
    <property type="entry name" value="BLL4672 PROTEIN"/>
    <property type="match status" value="1"/>
</dbReference>
<dbReference type="EMBL" id="LYRP01000033">
    <property type="protein sequence ID" value="OAT75942.1"/>
    <property type="molecule type" value="Genomic_DNA"/>
</dbReference>
<dbReference type="CDD" id="cd00093">
    <property type="entry name" value="HTH_XRE"/>
    <property type="match status" value="1"/>
</dbReference>
<evidence type="ECO:0000313" key="3">
    <source>
        <dbReference type="Proteomes" id="UP000078225"/>
    </source>
</evidence>
<comment type="caution">
    <text evidence="2">The sequence shown here is derived from an EMBL/GenBank/DDBJ whole genome shotgun (WGS) entry which is preliminary data.</text>
</comment>